<reference evidence="1 2" key="1">
    <citation type="journal article" date="2023" name="Commun. Biol.">
        <title>Reorganization of the ancestral sex-determining regions during the evolution of trioecy in Pleodorina starrii.</title>
        <authorList>
            <person name="Takahashi K."/>
            <person name="Suzuki S."/>
            <person name="Kawai-Toyooka H."/>
            <person name="Yamamoto K."/>
            <person name="Hamaji T."/>
            <person name="Ootsuki R."/>
            <person name="Yamaguchi H."/>
            <person name="Kawachi M."/>
            <person name="Higashiyama T."/>
            <person name="Nozaki H."/>
        </authorList>
    </citation>
    <scope>NUCLEOTIDE SEQUENCE [LARGE SCALE GENOMIC DNA]</scope>
    <source>
        <strain evidence="1 2">NIES-4479</strain>
    </source>
</reference>
<organism evidence="1 2">
    <name type="scientific">Pleodorina starrii</name>
    <dbReference type="NCBI Taxonomy" id="330485"/>
    <lineage>
        <taxon>Eukaryota</taxon>
        <taxon>Viridiplantae</taxon>
        <taxon>Chlorophyta</taxon>
        <taxon>core chlorophytes</taxon>
        <taxon>Chlorophyceae</taxon>
        <taxon>CS clade</taxon>
        <taxon>Chlamydomonadales</taxon>
        <taxon>Volvocaceae</taxon>
        <taxon>Pleodorina</taxon>
    </lineage>
</organism>
<comment type="caution">
    <text evidence="1">The sequence shown here is derived from an EMBL/GenBank/DDBJ whole genome shotgun (WGS) entry which is preliminary data.</text>
</comment>
<dbReference type="AlphaFoldDB" id="A0A9W6BBK3"/>
<accession>A0A9W6BBK3</accession>
<name>A0A9W6BBK3_9CHLO</name>
<proteinExistence type="predicted"/>
<gene>
    <name evidence="1" type="primary">PLEST004402</name>
    <name evidence="1" type="ORF">PLESTB_000186100</name>
</gene>
<sequence length="181" mass="18262">MAPLALNRVASRVSAPAASPRAGVVRAPRTVVFAQDPRFTLENSSQAAEGYVEKDTAGQSNMYPTVMKPFEAGSAADTVQQDSFNNSLAVGSSAVALGAIGLGLAALLNGSNAPAPAPEEDFSGYLSLSAYATKFSEELAPPKPAVVAAPVLETAALPAVQEAPAVEVAPAVEEAPAVAAE</sequence>
<protein>
    <submittedName>
        <fullName evidence="1">Uncharacterized protein</fullName>
    </submittedName>
</protein>
<evidence type="ECO:0000313" key="1">
    <source>
        <dbReference type="EMBL" id="GLC49134.1"/>
    </source>
</evidence>
<evidence type="ECO:0000313" key="2">
    <source>
        <dbReference type="Proteomes" id="UP001165080"/>
    </source>
</evidence>
<dbReference type="Proteomes" id="UP001165080">
    <property type="component" value="Unassembled WGS sequence"/>
</dbReference>
<dbReference type="EMBL" id="BRXU01000002">
    <property type="protein sequence ID" value="GLC49134.1"/>
    <property type="molecule type" value="Genomic_DNA"/>
</dbReference>
<keyword evidence="2" id="KW-1185">Reference proteome</keyword>